<organism evidence="3 4">
    <name type="scientific">Candidatus Neptunichlamydia vexilliferae</name>
    <dbReference type="NCBI Taxonomy" id="1651774"/>
    <lineage>
        <taxon>Bacteria</taxon>
        <taxon>Pseudomonadati</taxon>
        <taxon>Chlamydiota</taxon>
        <taxon>Chlamydiia</taxon>
        <taxon>Parachlamydiales</taxon>
        <taxon>Simkaniaceae</taxon>
        <taxon>Candidatus Neptunichlamydia</taxon>
    </lineage>
</organism>
<dbReference type="SUPFAM" id="SSF143120">
    <property type="entry name" value="YefM-like"/>
    <property type="match status" value="1"/>
</dbReference>
<reference evidence="3 4" key="1">
    <citation type="submission" date="2020-01" db="EMBL/GenBank/DDBJ databases">
        <title>Draft genome sequence of Cand. Neptunochlamydia vexilliferae K9.</title>
        <authorList>
            <person name="Schulz F."/>
            <person name="Koestlbacher S."/>
            <person name="Wascher F."/>
            <person name="Pizzetti I."/>
            <person name="Horn M."/>
        </authorList>
    </citation>
    <scope>NUCLEOTIDE SEQUENCE [LARGE SCALE GENOMIC DNA]</scope>
    <source>
        <strain evidence="3 4">K9</strain>
    </source>
</reference>
<dbReference type="Pfam" id="PF02604">
    <property type="entry name" value="PhdYeFM_antitox"/>
    <property type="match status" value="1"/>
</dbReference>
<comment type="caution">
    <text evidence="3">The sequence shown here is derived from an EMBL/GenBank/DDBJ whole genome shotgun (WGS) entry which is preliminary data.</text>
</comment>
<sequence>MSPNTIPAGQFKTHCLQIMETVKKTGRPVIITKRNVPIAKLTPIKKKKKRALGS</sequence>
<evidence type="ECO:0000256" key="1">
    <source>
        <dbReference type="ARBA" id="ARBA00009981"/>
    </source>
</evidence>
<accession>A0ABS0AXV5</accession>
<dbReference type="InterPro" id="IPR006442">
    <property type="entry name" value="Antitoxin_Phd/YefM"/>
</dbReference>
<dbReference type="Proteomes" id="UP001194714">
    <property type="component" value="Unassembled WGS sequence"/>
</dbReference>
<comment type="similarity">
    <text evidence="1 2">Belongs to the phD/YefM antitoxin family.</text>
</comment>
<dbReference type="EMBL" id="JAAEJV010000004">
    <property type="protein sequence ID" value="MBF5058800.1"/>
    <property type="molecule type" value="Genomic_DNA"/>
</dbReference>
<evidence type="ECO:0000256" key="2">
    <source>
        <dbReference type="RuleBase" id="RU362080"/>
    </source>
</evidence>
<dbReference type="NCBIfam" id="TIGR01552">
    <property type="entry name" value="phd_fam"/>
    <property type="match status" value="1"/>
</dbReference>
<name>A0ABS0AXV5_9BACT</name>
<dbReference type="InterPro" id="IPR036165">
    <property type="entry name" value="YefM-like_sf"/>
</dbReference>
<dbReference type="Gene3D" id="3.40.1620.10">
    <property type="entry name" value="YefM-like domain"/>
    <property type="match status" value="1"/>
</dbReference>
<evidence type="ECO:0000313" key="4">
    <source>
        <dbReference type="Proteomes" id="UP001194714"/>
    </source>
</evidence>
<proteinExistence type="inferred from homology"/>
<gene>
    <name evidence="3" type="ORF">NEPTK9_000299</name>
</gene>
<comment type="function">
    <text evidence="2">Antitoxin component of a type II toxin-antitoxin (TA) system.</text>
</comment>
<protein>
    <recommendedName>
        <fullName evidence="2">Antitoxin</fullName>
    </recommendedName>
</protein>
<dbReference type="RefSeq" id="WP_420887661.1">
    <property type="nucleotide sequence ID" value="NZ_JAAEJV010000004.1"/>
</dbReference>
<keyword evidence="4" id="KW-1185">Reference proteome</keyword>
<evidence type="ECO:0000313" key="3">
    <source>
        <dbReference type="EMBL" id="MBF5058800.1"/>
    </source>
</evidence>